<keyword evidence="1" id="KW-0862">Zinc</keyword>
<dbReference type="GO" id="GO:0046872">
    <property type="term" value="F:metal ion binding"/>
    <property type="evidence" value="ECO:0007669"/>
    <property type="project" value="UniProtKB-KW"/>
</dbReference>
<evidence type="ECO:0000313" key="3">
    <source>
        <dbReference type="Proteomes" id="UP000521017"/>
    </source>
</evidence>
<dbReference type="Pfam" id="PF05147">
    <property type="entry name" value="LANC_like"/>
    <property type="match status" value="1"/>
</dbReference>
<evidence type="ECO:0000313" key="2">
    <source>
        <dbReference type="EMBL" id="MBB6500758.1"/>
    </source>
</evidence>
<dbReference type="RefSeq" id="WP_184625862.1">
    <property type="nucleotide sequence ID" value="NZ_JACHCC010000007.1"/>
</dbReference>
<dbReference type="GO" id="GO:0005975">
    <property type="term" value="P:carbohydrate metabolic process"/>
    <property type="evidence" value="ECO:0007669"/>
    <property type="project" value="InterPro"/>
</dbReference>
<evidence type="ECO:0000256" key="1">
    <source>
        <dbReference type="PIRSR" id="PIRSR607822-1"/>
    </source>
</evidence>
<dbReference type="PANTHER" id="PTHR12736">
    <property type="entry name" value="LANC-LIKE PROTEIN"/>
    <property type="match status" value="1"/>
</dbReference>
<feature type="binding site" evidence="1">
    <location>
        <position position="339"/>
    </location>
    <ligand>
        <name>Zn(2+)</name>
        <dbReference type="ChEBI" id="CHEBI:29105"/>
    </ligand>
</feature>
<dbReference type="PANTHER" id="PTHR12736:SF7">
    <property type="entry name" value="LANC-LIKE PROTEIN 3"/>
    <property type="match status" value="1"/>
</dbReference>
<proteinExistence type="predicted"/>
<dbReference type="SUPFAM" id="SSF158745">
    <property type="entry name" value="LanC-like"/>
    <property type="match status" value="1"/>
</dbReference>
<reference evidence="2 3" key="1">
    <citation type="submission" date="2020-08" db="EMBL/GenBank/DDBJ databases">
        <title>Genomic Encyclopedia of Type Strains, Phase IV (KMG-V): Genome sequencing to study the core and pangenomes of soil and plant-associated prokaryotes.</title>
        <authorList>
            <person name="Whitman W."/>
        </authorList>
    </citation>
    <scope>NUCLEOTIDE SEQUENCE [LARGE SCALE GENOMIC DNA]</scope>
    <source>
        <strain evidence="2 3">M2T3</strain>
    </source>
</reference>
<dbReference type="PRINTS" id="PR01950">
    <property type="entry name" value="LANCSUPER"/>
</dbReference>
<comment type="caution">
    <text evidence="2">The sequence shown here is derived from an EMBL/GenBank/DDBJ whole genome shotgun (WGS) entry which is preliminary data.</text>
</comment>
<dbReference type="InterPro" id="IPR007822">
    <property type="entry name" value="LANC-like"/>
</dbReference>
<keyword evidence="1" id="KW-0479">Metal-binding</keyword>
<name>A0A7X0J436_9SPHI</name>
<gene>
    <name evidence="2" type="ORF">HDF25_002917</name>
</gene>
<sequence length="647" mass="73911">MALSTISPRDQFLEQLMQIRTDLVASSVKDETGLYWRSPYYESETHYSFKTTVDIFNGNSGIALFFIGLFESGGKKEDLDIAEEIMNKVLSSDEVLKPRAFGFYTGLAGVVYACIKLYELNQKKQYLLKAHELILENKQTIIEHLVKADLLSGYSGVLFVTTLLYHHGRDKNVLVIIQQLIQRLIHEARISESGLKWDYNQSKSGFDSLAGFSHGASGIAYVLLQVGHYFKSEGLIYLAEQALEYEMQYYHQESENWLDLRLGSYRLGLPDAHRWDLNLFLPEMKKVNSWAHGAAGIGLARLYAYQLTGKKIYLDQCHRVMNKCLKELKLMDRTDFTLCSGYMGMFPFLSAFQKVTKSDFTKLFLSVASKAEKTARLKHSYNTYISANQFDYGLLSGKSGIGYMLLKLIDQEIECVAFPHLPSNSGLVADQICPDRRILQNQIFLAHYPQSIHLLDQIEVGSFRELKAENINEFEVRLLEKINSLSLPGASELLEVFDFENQVTGWWKLHKGHLCYVKKNEFIRSSAKELSIAPETDLLRMKLRLNDHIAFYRLSLKLKEILKIEMKHQAVLLIAEESGISQVYIGQLSTLVLDYLEMNPSDIAGMIKLVLQDYNEKEKTGQELLRDKIMLQIRSLLVSGIIGLKTE</sequence>
<dbReference type="GO" id="GO:0005886">
    <property type="term" value="C:plasma membrane"/>
    <property type="evidence" value="ECO:0007669"/>
    <property type="project" value="TreeGrafter"/>
</dbReference>
<organism evidence="2 3">
    <name type="scientific">Pedobacter cryoconitis</name>
    <dbReference type="NCBI Taxonomy" id="188932"/>
    <lineage>
        <taxon>Bacteria</taxon>
        <taxon>Pseudomonadati</taxon>
        <taxon>Bacteroidota</taxon>
        <taxon>Sphingobacteriia</taxon>
        <taxon>Sphingobacteriales</taxon>
        <taxon>Sphingobacteriaceae</taxon>
        <taxon>Pedobacter</taxon>
    </lineage>
</organism>
<dbReference type="InterPro" id="IPR012341">
    <property type="entry name" value="6hp_glycosidase-like_sf"/>
</dbReference>
<evidence type="ECO:0008006" key="4">
    <source>
        <dbReference type="Google" id="ProtNLM"/>
    </source>
</evidence>
<dbReference type="GO" id="GO:0031179">
    <property type="term" value="P:peptide modification"/>
    <property type="evidence" value="ECO:0007669"/>
    <property type="project" value="InterPro"/>
</dbReference>
<dbReference type="EMBL" id="JACHCC010000007">
    <property type="protein sequence ID" value="MBB6500758.1"/>
    <property type="molecule type" value="Genomic_DNA"/>
</dbReference>
<dbReference type="Gene3D" id="1.50.10.10">
    <property type="match status" value="1"/>
</dbReference>
<dbReference type="AlphaFoldDB" id="A0A7X0J436"/>
<dbReference type="Proteomes" id="UP000521017">
    <property type="component" value="Unassembled WGS sequence"/>
</dbReference>
<protein>
    <recommendedName>
        <fullName evidence="4">Lanthionine synthetase-like protein</fullName>
    </recommendedName>
</protein>
<accession>A0A7X0J436</accession>
<dbReference type="SMART" id="SM01260">
    <property type="entry name" value="LANC_like"/>
    <property type="match status" value="1"/>
</dbReference>